<evidence type="ECO:0000256" key="2">
    <source>
        <dbReference type="ARBA" id="ARBA00008945"/>
    </source>
</evidence>
<evidence type="ECO:0000313" key="12">
    <source>
        <dbReference type="EMBL" id="KZT37024.1"/>
    </source>
</evidence>
<dbReference type="SUPFAM" id="SSF54211">
    <property type="entry name" value="Ribosomal protein S5 domain 2-like"/>
    <property type="match status" value="1"/>
</dbReference>
<sequence length="210" mass="23149">SKGERVLTSREEIEQYSPQYHLPIPHKDLGKLHRYPLVQKRVVQMTGKGKIASFYALTVVGNGNGLVGYGEGKAEAIPEASQKAFTQAVRSMDVVERFEERTLWTTIQTKFGATRIIMRPRPVGFGLQCNPNLHQVFRAAGIKDVSAKVWGSRNPMNVIKAAMRMLHAGNAPLKMGDGIGGKGKRIEAGAGTRGKEAVERERGRRIVDGR</sequence>
<evidence type="ECO:0000256" key="9">
    <source>
        <dbReference type="RuleBase" id="RU003823"/>
    </source>
</evidence>
<comment type="subcellular location">
    <subcellularLocation>
        <location evidence="1">Mitochondrion</location>
    </subcellularLocation>
</comment>
<dbReference type="SUPFAM" id="SSF54768">
    <property type="entry name" value="dsRNA-binding domain-like"/>
    <property type="match status" value="1"/>
</dbReference>
<keyword evidence="4" id="KW-0496">Mitochondrion</keyword>
<dbReference type="Pfam" id="PF00333">
    <property type="entry name" value="Ribosomal_S5"/>
    <property type="match status" value="1"/>
</dbReference>
<dbReference type="InterPro" id="IPR014721">
    <property type="entry name" value="Ribsml_uS5_D2-typ_fold_subgr"/>
</dbReference>
<evidence type="ECO:0000259" key="11">
    <source>
        <dbReference type="PROSITE" id="PS50881"/>
    </source>
</evidence>
<dbReference type="InterPro" id="IPR020568">
    <property type="entry name" value="Ribosomal_Su5_D2-typ_SF"/>
</dbReference>
<feature type="non-terminal residue" evidence="12">
    <location>
        <position position="1"/>
    </location>
</feature>
<dbReference type="GO" id="GO:0003735">
    <property type="term" value="F:structural constituent of ribosome"/>
    <property type="evidence" value="ECO:0007669"/>
    <property type="project" value="UniProtKB-UniRule"/>
</dbReference>
<dbReference type="GO" id="GO:0005763">
    <property type="term" value="C:mitochondrial small ribosomal subunit"/>
    <property type="evidence" value="ECO:0007669"/>
    <property type="project" value="UniProtKB-ARBA"/>
</dbReference>
<dbReference type="GO" id="GO:0003723">
    <property type="term" value="F:RNA binding"/>
    <property type="evidence" value="ECO:0007669"/>
    <property type="project" value="InterPro"/>
</dbReference>
<dbReference type="OrthoDB" id="309483at2759"/>
<feature type="domain" description="S5 DRBM" evidence="11">
    <location>
        <begin position="32"/>
        <end position="95"/>
    </location>
</feature>
<dbReference type="InterPro" id="IPR005324">
    <property type="entry name" value="Ribosomal_uS5_C"/>
</dbReference>
<organism evidence="12 13">
    <name type="scientific">Sistotremastrum suecicum HHB10207 ss-3</name>
    <dbReference type="NCBI Taxonomy" id="1314776"/>
    <lineage>
        <taxon>Eukaryota</taxon>
        <taxon>Fungi</taxon>
        <taxon>Dikarya</taxon>
        <taxon>Basidiomycota</taxon>
        <taxon>Agaricomycotina</taxon>
        <taxon>Agaricomycetes</taxon>
        <taxon>Sistotremastrales</taxon>
        <taxon>Sistotremastraceae</taxon>
        <taxon>Sistotremastrum</taxon>
    </lineage>
</organism>
<feature type="region of interest" description="Disordered" evidence="10">
    <location>
        <begin position="184"/>
        <end position="210"/>
    </location>
</feature>
<evidence type="ECO:0000256" key="7">
    <source>
        <dbReference type="ARBA" id="ARBA00041606"/>
    </source>
</evidence>
<dbReference type="PANTHER" id="PTHR48277:SF1">
    <property type="entry name" value="MITOCHONDRIAL RIBOSOMAL PROTEIN S5"/>
    <property type="match status" value="1"/>
</dbReference>
<dbReference type="Gene3D" id="3.30.230.10">
    <property type="match status" value="1"/>
</dbReference>
<dbReference type="EMBL" id="KV428093">
    <property type="protein sequence ID" value="KZT37024.1"/>
    <property type="molecule type" value="Genomic_DNA"/>
</dbReference>
<gene>
    <name evidence="12" type="ORF">SISSUDRAFT_975072</name>
</gene>
<reference evidence="12 13" key="1">
    <citation type="journal article" date="2016" name="Mol. Biol. Evol.">
        <title>Comparative Genomics of Early-Diverging Mushroom-Forming Fungi Provides Insights into the Origins of Lignocellulose Decay Capabilities.</title>
        <authorList>
            <person name="Nagy L.G."/>
            <person name="Riley R."/>
            <person name="Tritt A."/>
            <person name="Adam C."/>
            <person name="Daum C."/>
            <person name="Floudas D."/>
            <person name="Sun H."/>
            <person name="Yadav J.S."/>
            <person name="Pangilinan J."/>
            <person name="Larsson K.H."/>
            <person name="Matsuura K."/>
            <person name="Barry K."/>
            <person name="Labutti K."/>
            <person name="Kuo R."/>
            <person name="Ohm R.A."/>
            <person name="Bhattacharya S.S."/>
            <person name="Shirouzu T."/>
            <person name="Yoshinaga Y."/>
            <person name="Martin F.M."/>
            <person name="Grigoriev I.V."/>
            <person name="Hibbett D.S."/>
        </authorList>
    </citation>
    <scope>NUCLEOTIDE SEQUENCE [LARGE SCALE GENOMIC DNA]</scope>
    <source>
        <strain evidence="12 13">HHB10207 ss-3</strain>
    </source>
</reference>
<evidence type="ECO:0000256" key="5">
    <source>
        <dbReference type="ARBA" id="ARBA00023274"/>
    </source>
</evidence>
<dbReference type="AlphaFoldDB" id="A0A166C366"/>
<proteinExistence type="inferred from homology"/>
<dbReference type="Proteomes" id="UP000076798">
    <property type="component" value="Unassembled WGS sequence"/>
</dbReference>
<comment type="similarity">
    <text evidence="2 9">Belongs to the universal ribosomal protein uS5 family.</text>
</comment>
<keyword evidence="5 8" id="KW-0687">Ribonucleoprotein</keyword>
<evidence type="ECO:0000313" key="13">
    <source>
        <dbReference type="Proteomes" id="UP000076798"/>
    </source>
</evidence>
<dbReference type="FunFam" id="3.30.160.20:FF:000022">
    <property type="entry name" value="28S ribosomal protein S5, mitochondrial"/>
    <property type="match status" value="1"/>
</dbReference>
<evidence type="ECO:0000256" key="4">
    <source>
        <dbReference type="ARBA" id="ARBA00023128"/>
    </source>
</evidence>
<name>A0A166C366_9AGAM</name>
<feature type="compositionally biased region" description="Basic and acidic residues" evidence="10">
    <location>
        <begin position="193"/>
        <end position="210"/>
    </location>
</feature>
<dbReference type="InterPro" id="IPR013810">
    <property type="entry name" value="Ribosomal_uS5_N"/>
</dbReference>
<dbReference type="InterPro" id="IPR000851">
    <property type="entry name" value="Ribosomal_uS5"/>
</dbReference>
<dbReference type="PANTHER" id="PTHR48277">
    <property type="entry name" value="MITOCHONDRIAL RIBOSOMAL PROTEIN S5"/>
    <property type="match status" value="1"/>
</dbReference>
<dbReference type="PROSITE" id="PS50881">
    <property type="entry name" value="S5_DSRBD"/>
    <property type="match status" value="1"/>
</dbReference>
<dbReference type="GO" id="GO:0006412">
    <property type="term" value="P:translation"/>
    <property type="evidence" value="ECO:0007669"/>
    <property type="project" value="InterPro"/>
</dbReference>
<evidence type="ECO:0000256" key="3">
    <source>
        <dbReference type="ARBA" id="ARBA00022980"/>
    </source>
</evidence>
<evidence type="ECO:0000256" key="1">
    <source>
        <dbReference type="ARBA" id="ARBA00004173"/>
    </source>
</evidence>
<protein>
    <recommendedName>
        <fullName evidence="6">Small ribosomal subunit protein uS5m</fullName>
    </recommendedName>
    <alternativeName>
        <fullName evidence="7">28S ribosomal protein S5, mitochondrial</fullName>
    </alternativeName>
</protein>
<evidence type="ECO:0000256" key="8">
    <source>
        <dbReference type="PROSITE-ProRule" id="PRU00268"/>
    </source>
</evidence>
<dbReference type="Gene3D" id="3.30.160.20">
    <property type="match status" value="1"/>
</dbReference>
<evidence type="ECO:0000256" key="6">
    <source>
        <dbReference type="ARBA" id="ARBA00039335"/>
    </source>
</evidence>
<evidence type="ECO:0000256" key="10">
    <source>
        <dbReference type="SAM" id="MobiDB-lite"/>
    </source>
</evidence>
<dbReference type="Pfam" id="PF03719">
    <property type="entry name" value="Ribosomal_S5_C"/>
    <property type="match status" value="1"/>
</dbReference>
<dbReference type="STRING" id="1314776.A0A166C366"/>
<dbReference type="FunFam" id="3.30.230.10:FF:000002">
    <property type="entry name" value="30S ribosomal protein S5"/>
    <property type="match status" value="1"/>
</dbReference>
<accession>A0A166C366</accession>
<keyword evidence="13" id="KW-1185">Reference proteome</keyword>
<dbReference type="GO" id="GO:0005743">
    <property type="term" value="C:mitochondrial inner membrane"/>
    <property type="evidence" value="ECO:0007669"/>
    <property type="project" value="UniProtKB-ARBA"/>
</dbReference>
<keyword evidence="3 8" id="KW-0689">Ribosomal protein</keyword>
<feature type="non-terminal residue" evidence="12">
    <location>
        <position position="210"/>
    </location>
</feature>